<dbReference type="EMBL" id="CAFBNF010000178">
    <property type="protein sequence ID" value="CAB4952027.1"/>
    <property type="molecule type" value="Genomic_DNA"/>
</dbReference>
<evidence type="ECO:0000313" key="1">
    <source>
        <dbReference type="EMBL" id="CAB4952027.1"/>
    </source>
</evidence>
<sequence length="93" mass="9681">MVLQRPSTRPSISVRTLRLETLTAASTSKWPVVVSVDNESMKASSSAHGVGALVGRNRVGPSLDSTLATVLTGPALAEHAHRLTATMTALTTS</sequence>
<proteinExistence type="predicted"/>
<gene>
    <name evidence="1" type="ORF">UFOPK3773_01462</name>
</gene>
<dbReference type="AlphaFoldDB" id="A0A6J7K934"/>
<name>A0A6J7K934_9ZZZZ</name>
<protein>
    <submittedName>
        <fullName evidence="1">Unannotated protein</fullName>
    </submittedName>
</protein>
<accession>A0A6J7K934</accession>
<reference evidence="1" key="1">
    <citation type="submission" date="2020-05" db="EMBL/GenBank/DDBJ databases">
        <authorList>
            <person name="Chiriac C."/>
            <person name="Salcher M."/>
            <person name="Ghai R."/>
            <person name="Kavagutti S V."/>
        </authorList>
    </citation>
    <scope>NUCLEOTIDE SEQUENCE</scope>
</reference>
<organism evidence="1">
    <name type="scientific">freshwater metagenome</name>
    <dbReference type="NCBI Taxonomy" id="449393"/>
    <lineage>
        <taxon>unclassified sequences</taxon>
        <taxon>metagenomes</taxon>
        <taxon>ecological metagenomes</taxon>
    </lineage>
</organism>